<dbReference type="PROSITE" id="PS51296">
    <property type="entry name" value="RIESKE"/>
    <property type="match status" value="1"/>
</dbReference>
<dbReference type="InterPro" id="IPR019251">
    <property type="entry name" value="DUF2231_TM"/>
</dbReference>
<comment type="caution">
    <text evidence="7">The sequence shown here is derived from an EMBL/GenBank/DDBJ whole genome shotgun (WGS) entry which is preliminary data.</text>
</comment>
<keyword evidence="3" id="KW-0408">Iron</keyword>
<dbReference type="Pfam" id="PF09990">
    <property type="entry name" value="DUF2231"/>
    <property type="match status" value="1"/>
</dbReference>
<evidence type="ECO:0000313" key="8">
    <source>
        <dbReference type="Proteomes" id="UP000614047"/>
    </source>
</evidence>
<evidence type="ECO:0000256" key="4">
    <source>
        <dbReference type="ARBA" id="ARBA00023014"/>
    </source>
</evidence>
<evidence type="ECO:0000259" key="6">
    <source>
        <dbReference type="PROSITE" id="PS51296"/>
    </source>
</evidence>
<gene>
    <name evidence="7" type="ORF">IW256_006607</name>
</gene>
<dbReference type="CDD" id="cd03467">
    <property type="entry name" value="Rieske"/>
    <property type="match status" value="1"/>
</dbReference>
<sequence length="306" mass="32409">MYRRASRIFRRGPRPQVRPHPVDLVESLEHAEGLDGAIRKLSAAVQKALHPGPVKDALHGVPAGHPAHPPLTDVPMGCWMSVAVLDLLPGTRKASQALVAAGLAGAVPTALTGIADWSALHREQQRVGLVHALGTATASALYAGSFVARARGRDGAGRALGYAGLTVLLAGGYLGGHLAFRQAAGASHADQVAHLVPLGWHDLCSASELPDGWPVQRRLGYISLFVLRDGEDIHVLTDRCSHLAGPLHQGRIITDEDSDPCVVCPWHGSTFRVSDGSVVHGPATGRQPSFETRVLEDGTVQVRPRT</sequence>
<proteinExistence type="predicted"/>
<feature type="transmembrane region" description="Helical" evidence="5">
    <location>
        <begin position="127"/>
        <end position="148"/>
    </location>
</feature>
<dbReference type="Gene3D" id="2.102.10.10">
    <property type="entry name" value="Rieske [2Fe-2S] iron-sulphur domain"/>
    <property type="match status" value="1"/>
</dbReference>
<dbReference type="GO" id="GO:0046872">
    <property type="term" value="F:metal ion binding"/>
    <property type="evidence" value="ECO:0007669"/>
    <property type="project" value="UniProtKB-KW"/>
</dbReference>
<evidence type="ECO:0000256" key="2">
    <source>
        <dbReference type="ARBA" id="ARBA00022723"/>
    </source>
</evidence>
<keyword evidence="5" id="KW-0812">Transmembrane</keyword>
<keyword evidence="1" id="KW-0001">2Fe-2S</keyword>
<keyword evidence="5" id="KW-1133">Transmembrane helix</keyword>
<keyword evidence="8" id="KW-1185">Reference proteome</keyword>
<evidence type="ECO:0000256" key="5">
    <source>
        <dbReference type="SAM" id="Phobius"/>
    </source>
</evidence>
<dbReference type="Pfam" id="PF00355">
    <property type="entry name" value="Rieske"/>
    <property type="match status" value="1"/>
</dbReference>
<accession>A0A931GTW6</accession>
<dbReference type="Proteomes" id="UP000614047">
    <property type="component" value="Unassembled WGS sequence"/>
</dbReference>
<keyword evidence="4" id="KW-0411">Iron-sulfur</keyword>
<reference evidence="7" key="1">
    <citation type="submission" date="2020-11" db="EMBL/GenBank/DDBJ databases">
        <title>Sequencing the genomes of 1000 actinobacteria strains.</title>
        <authorList>
            <person name="Klenk H.-P."/>
        </authorList>
    </citation>
    <scope>NUCLEOTIDE SEQUENCE</scope>
    <source>
        <strain evidence="7">DSM 43175</strain>
    </source>
</reference>
<dbReference type="InterPro" id="IPR017941">
    <property type="entry name" value="Rieske_2Fe-2S"/>
</dbReference>
<evidence type="ECO:0000313" key="7">
    <source>
        <dbReference type="EMBL" id="MBG6092494.1"/>
    </source>
</evidence>
<dbReference type="PANTHER" id="PTHR21496">
    <property type="entry name" value="FERREDOXIN-RELATED"/>
    <property type="match status" value="1"/>
</dbReference>
<evidence type="ECO:0000256" key="1">
    <source>
        <dbReference type="ARBA" id="ARBA00022714"/>
    </source>
</evidence>
<feature type="transmembrane region" description="Helical" evidence="5">
    <location>
        <begin position="160"/>
        <end position="180"/>
    </location>
</feature>
<name>A0A931GTW6_9ACTN</name>
<dbReference type="AlphaFoldDB" id="A0A931GTW6"/>
<feature type="transmembrane region" description="Helical" evidence="5">
    <location>
        <begin position="97"/>
        <end position="115"/>
    </location>
</feature>
<dbReference type="InterPro" id="IPR036922">
    <property type="entry name" value="Rieske_2Fe-2S_sf"/>
</dbReference>
<dbReference type="SUPFAM" id="SSF50022">
    <property type="entry name" value="ISP domain"/>
    <property type="match status" value="1"/>
</dbReference>
<feature type="domain" description="Rieske" evidence="6">
    <location>
        <begin position="201"/>
        <end position="301"/>
    </location>
</feature>
<evidence type="ECO:0000256" key="3">
    <source>
        <dbReference type="ARBA" id="ARBA00023004"/>
    </source>
</evidence>
<keyword evidence="5" id="KW-0472">Membrane</keyword>
<dbReference type="EMBL" id="JADOUA010000001">
    <property type="protein sequence ID" value="MBG6092494.1"/>
    <property type="molecule type" value="Genomic_DNA"/>
</dbReference>
<dbReference type="PANTHER" id="PTHR21496:SF23">
    <property type="entry name" value="3-PHENYLPROPIONATE_CINNAMIC ACID DIOXYGENASE FERREDOXIN SUBUNIT"/>
    <property type="match status" value="1"/>
</dbReference>
<dbReference type="GO" id="GO:0051537">
    <property type="term" value="F:2 iron, 2 sulfur cluster binding"/>
    <property type="evidence" value="ECO:0007669"/>
    <property type="project" value="UniProtKB-KW"/>
</dbReference>
<organism evidence="7 8">
    <name type="scientific">Actinomadura viridis</name>
    <dbReference type="NCBI Taxonomy" id="58110"/>
    <lineage>
        <taxon>Bacteria</taxon>
        <taxon>Bacillati</taxon>
        <taxon>Actinomycetota</taxon>
        <taxon>Actinomycetes</taxon>
        <taxon>Streptosporangiales</taxon>
        <taxon>Thermomonosporaceae</taxon>
        <taxon>Actinomadura</taxon>
    </lineage>
</organism>
<dbReference type="GO" id="GO:0016705">
    <property type="term" value="F:oxidoreductase activity, acting on paired donors, with incorporation or reduction of molecular oxygen"/>
    <property type="evidence" value="ECO:0007669"/>
    <property type="project" value="UniProtKB-ARBA"/>
</dbReference>
<protein>
    <submittedName>
        <fullName evidence="7">Nitrite reductase/ring-hydroxylating ferredoxin subunit/uncharacterized membrane protein</fullName>
    </submittedName>
</protein>
<keyword evidence="2" id="KW-0479">Metal-binding</keyword>
<dbReference type="RefSeq" id="WP_197014671.1">
    <property type="nucleotide sequence ID" value="NZ_BAABES010000009.1"/>
</dbReference>
<dbReference type="GO" id="GO:0004497">
    <property type="term" value="F:monooxygenase activity"/>
    <property type="evidence" value="ECO:0007669"/>
    <property type="project" value="UniProtKB-ARBA"/>
</dbReference>